<protein>
    <submittedName>
        <fullName evidence="1">Uncharacterized protein</fullName>
    </submittedName>
</protein>
<dbReference type="RefSeq" id="WP_390223165.1">
    <property type="nucleotide sequence ID" value="NZ_JBHTAA010000005.1"/>
</dbReference>
<organism evidence="1 2">
    <name type="scientific">Haloferax namakaokahaiae</name>
    <dbReference type="NCBI Taxonomy" id="1748331"/>
    <lineage>
        <taxon>Archaea</taxon>
        <taxon>Methanobacteriati</taxon>
        <taxon>Methanobacteriota</taxon>
        <taxon>Stenosarchaea group</taxon>
        <taxon>Halobacteria</taxon>
        <taxon>Halobacteriales</taxon>
        <taxon>Haloferacaceae</taxon>
        <taxon>Haloferax</taxon>
    </lineage>
</organism>
<sequence>MEEPNSPYFRDQIDATTDDPVRDREVIIMEGQAMSLRAYRRREVTPY</sequence>
<reference evidence="1 2" key="1">
    <citation type="journal article" date="2019" name="Int. J. Syst. Evol. Microbiol.">
        <title>The Global Catalogue of Microorganisms (GCM) 10K type strain sequencing project: providing services to taxonomists for standard genome sequencing and annotation.</title>
        <authorList>
            <consortium name="The Broad Institute Genomics Platform"/>
            <consortium name="The Broad Institute Genome Sequencing Center for Infectious Disease"/>
            <person name="Wu L."/>
            <person name="Ma J."/>
        </authorList>
    </citation>
    <scope>NUCLEOTIDE SEQUENCE [LARGE SCALE GENOMIC DNA]</scope>
    <source>
        <strain evidence="1 2">DSM 29988</strain>
    </source>
</reference>
<comment type="caution">
    <text evidence="1">The sequence shown here is derived from an EMBL/GenBank/DDBJ whole genome shotgun (WGS) entry which is preliminary data.</text>
</comment>
<accession>A0ABD5ZFA8</accession>
<keyword evidence="2" id="KW-1185">Reference proteome</keyword>
<evidence type="ECO:0000313" key="1">
    <source>
        <dbReference type="EMBL" id="MFC7203831.1"/>
    </source>
</evidence>
<proteinExistence type="predicted"/>
<dbReference type="AlphaFoldDB" id="A0ABD5ZFA8"/>
<evidence type="ECO:0000313" key="2">
    <source>
        <dbReference type="Proteomes" id="UP001596481"/>
    </source>
</evidence>
<dbReference type="EMBL" id="JBHTAA010000005">
    <property type="protein sequence ID" value="MFC7203831.1"/>
    <property type="molecule type" value="Genomic_DNA"/>
</dbReference>
<name>A0ABD5ZFA8_9EURY</name>
<gene>
    <name evidence="1" type="ORF">ACFQJC_09905</name>
</gene>
<dbReference type="Proteomes" id="UP001596481">
    <property type="component" value="Unassembled WGS sequence"/>
</dbReference>